<dbReference type="EMBL" id="MT141201">
    <property type="protein sequence ID" value="QJA56133.1"/>
    <property type="molecule type" value="Genomic_DNA"/>
</dbReference>
<proteinExistence type="predicted"/>
<gene>
    <name evidence="1" type="ORF">MM415B01925_0010</name>
</gene>
<accession>A0A6M3IFH6</accession>
<name>A0A6M3IFH6_9ZZZZ</name>
<organism evidence="1">
    <name type="scientific">viral metagenome</name>
    <dbReference type="NCBI Taxonomy" id="1070528"/>
    <lineage>
        <taxon>unclassified sequences</taxon>
        <taxon>metagenomes</taxon>
        <taxon>organismal metagenomes</taxon>
    </lineage>
</organism>
<sequence>MNLLGIRQQFIKLSGRYDLATTTVSEFDTDNGANFFINAGQRFLDRRFYHAKTIGRYFKQVAASSWYLTFQHCRSILTVWCNDDEDRWQLTKYDYDTIRNNYDGLVSGTDTGSPSFYCPVWIRSPLATDKDVRGAFFNYVKTDDDGTYNGILFVPPTDAVYIIEIIGHFYFSDLSSNTETNYWTNVAPEALIKAALYQLETFYRNSEGARDWLNAITLDVQPLEFDAVEQESNDPYVRE</sequence>
<reference evidence="1" key="1">
    <citation type="submission" date="2020-03" db="EMBL/GenBank/DDBJ databases">
        <title>The deep terrestrial virosphere.</title>
        <authorList>
            <person name="Holmfeldt K."/>
            <person name="Nilsson E."/>
            <person name="Simone D."/>
            <person name="Lopez-Fernandez M."/>
            <person name="Wu X."/>
            <person name="de Brujin I."/>
            <person name="Lundin D."/>
            <person name="Andersson A."/>
            <person name="Bertilsson S."/>
            <person name="Dopson M."/>
        </authorList>
    </citation>
    <scope>NUCLEOTIDE SEQUENCE</scope>
    <source>
        <strain evidence="1">MM415B01925</strain>
    </source>
</reference>
<evidence type="ECO:0000313" key="1">
    <source>
        <dbReference type="EMBL" id="QJA56133.1"/>
    </source>
</evidence>
<protein>
    <submittedName>
        <fullName evidence="1">Uncharacterized protein</fullName>
    </submittedName>
</protein>
<dbReference type="AlphaFoldDB" id="A0A6M3IFH6"/>